<dbReference type="Proteomes" id="UP000245908">
    <property type="component" value="Unassembled WGS sequence"/>
</dbReference>
<comment type="caution">
    <text evidence="1">The sequence shown here is derived from an EMBL/GenBank/DDBJ whole genome shotgun (WGS) entry which is preliminary data.</text>
</comment>
<dbReference type="AlphaFoldDB" id="A0A2T9WS61"/>
<evidence type="ECO:0000313" key="2">
    <source>
        <dbReference type="Proteomes" id="UP000245908"/>
    </source>
</evidence>
<protein>
    <submittedName>
        <fullName evidence="1">Uncharacterized protein</fullName>
    </submittedName>
</protein>
<organism evidence="1 2">
    <name type="scientific">Nanobsidianus stetteri</name>
    <dbReference type="NCBI Taxonomy" id="1294122"/>
    <lineage>
        <taxon>Archaea</taxon>
        <taxon>Nanobdellota</taxon>
        <taxon>Candidatus Nanoarchaeia</taxon>
        <taxon>Nanoarchaeales</taxon>
        <taxon>Nanopusillaceae</taxon>
        <taxon>Candidatus Nanobsidianus</taxon>
    </lineage>
</organism>
<evidence type="ECO:0000313" key="1">
    <source>
        <dbReference type="EMBL" id="PVU70694.1"/>
    </source>
</evidence>
<reference evidence="1 2" key="1">
    <citation type="journal article" date="2015" name="Appl. Environ. Microbiol.">
        <title>Nanoarchaeota, Their Sulfolobales Host, and Nanoarchaeota Virus Distribution across Yellowstone National Park Hot Springs.</title>
        <authorList>
            <person name="Munson-McGee J.H."/>
            <person name="Field E.K."/>
            <person name="Bateson M."/>
            <person name="Rooney C."/>
            <person name="Stepanauskas R."/>
            <person name="Young M.J."/>
        </authorList>
    </citation>
    <scope>NUCLEOTIDE SEQUENCE [LARGE SCALE GENOMIC DNA]</scope>
    <source>
        <strain evidence="1">SCGC AB-777_O03</strain>
    </source>
</reference>
<dbReference type="EMBL" id="QEFH01000020">
    <property type="protein sequence ID" value="PVU70694.1"/>
    <property type="molecule type" value="Genomic_DNA"/>
</dbReference>
<sequence length="182" mass="21189">MIYFHNKIILLTIILIYLKDKSLIRFLNISFILSFMSDDLDEIIKNAVPNSTRVEYKIPNIIAYIIAFTKTYEEYCNTSLPLIEIMDKVGEKLGIVNPFTEKFSDYLLGESILNEIGNISTEQMKQLLKLAKDDVLSVIKDYNEGKCIEKGKEEDILSEYLYKSIKSEISKQPEGLFYRRIY</sequence>
<gene>
    <name evidence="1" type="ORF">DDW05_02470</name>
</gene>
<accession>A0A2T9WS61</accession>
<name>A0A2T9WS61_NANST</name>
<proteinExistence type="predicted"/>